<dbReference type="EMBL" id="JAOPGA020001301">
    <property type="protein sequence ID" value="KAL0487080.1"/>
    <property type="molecule type" value="Genomic_DNA"/>
</dbReference>
<dbReference type="PANTHER" id="PTHR10587">
    <property type="entry name" value="GLYCOSYL TRANSFERASE-RELATED"/>
    <property type="match status" value="1"/>
</dbReference>
<sequence length="246" mass="27855">MMISFWITILLVVIALLTGVTAAVGIAVYFQPKFIVDTLSHLFPEVLFRTNTTKKIVAITFDDGPDSDTTPQILDELAKYNSKATFFLVGSEILKENNSRLLDRMRSEGHELGNHTMYDRATIKLSKDEFTEELKSVDRLIYPEGDVTQECKLFRPGCGYFTNSMVTIAKQLGYRTVLGDIYPHDPIVKNHKINSWYVINRTHPGGIVILHDKRKHTIPALQTILPALKQKGYEIVTVSELLSNQQ</sequence>
<dbReference type="GO" id="GO:0005975">
    <property type="term" value="P:carbohydrate metabolic process"/>
    <property type="evidence" value="ECO:0007669"/>
    <property type="project" value="InterPro"/>
</dbReference>
<dbReference type="InterPro" id="IPR050248">
    <property type="entry name" value="Polysacc_deacetylase_ArnD"/>
</dbReference>
<dbReference type="PANTHER" id="PTHR10587:SF137">
    <property type="entry name" value="4-DEOXY-4-FORMAMIDO-L-ARABINOSE-PHOSPHOUNDECAPRENOL DEFORMYLASE ARND-RELATED"/>
    <property type="match status" value="1"/>
</dbReference>
<evidence type="ECO:0000259" key="2">
    <source>
        <dbReference type="PROSITE" id="PS51677"/>
    </source>
</evidence>
<feature type="domain" description="NodB homology" evidence="2">
    <location>
        <begin position="55"/>
        <end position="236"/>
    </location>
</feature>
<dbReference type="InterPro" id="IPR002509">
    <property type="entry name" value="NODB_dom"/>
</dbReference>
<accession>A0AAW2ZE32</accession>
<dbReference type="AlphaFoldDB" id="A0AAW2ZE32"/>
<dbReference type="Pfam" id="PF01522">
    <property type="entry name" value="Polysacc_deac_1"/>
    <property type="match status" value="1"/>
</dbReference>
<dbReference type="InterPro" id="IPR011330">
    <property type="entry name" value="Glyco_hydro/deAcase_b/a-brl"/>
</dbReference>
<feature type="chain" id="PRO_5043733152" evidence="1">
    <location>
        <begin position="23"/>
        <end position="246"/>
    </location>
</feature>
<name>A0AAW2ZE32_9EUKA</name>
<proteinExistence type="predicted"/>
<dbReference type="PROSITE" id="PS51677">
    <property type="entry name" value="NODB"/>
    <property type="match status" value="1"/>
</dbReference>
<keyword evidence="4" id="KW-1185">Reference proteome</keyword>
<dbReference type="GO" id="GO:0004099">
    <property type="term" value="F:chitin deacetylase activity"/>
    <property type="evidence" value="ECO:0007669"/>
    <property type="project" value="UniProtKB-ARBA"/>
</dbReference>
<feature type="signal peptide" evidence="1">
    <location>
        <begin position="1"/>
        <end position="22"/>
    </location>
</feature>
<dbReference type="Gene3D" id="3.20.20.370">
    <property type="entry name" value="Glycoside hydrolase/deacetylase"/>
    <property type="match status" value="1"/>
</dbReference>
<evidence type="ECO:0000256" key="1">
    <source>
        <dbReference type="SAM" id="SignalP"/>
    </source>
</evidence>
<keyword evidence="1" id="KW-0732">Signal</keyword>
<evidence type="ECO:0000313" key="4">
    <source>
        <dbReference type="Proteomes" id="UP001431209"/>
    </source>
</evidence>
<evidence type="ECO:0000313" key="3">
    <source>
        <dbReference type="EMBL" id="KAL0487080.1"/>
    </source>
</evidence>
<organism evidence="3 4">
    <name type="scientific">Acrasis kona</name>
    <dbReference type="NCBI Taxonomy" id="1008807"/>
    <lineage>
        <taxon>Eukaryota</taxon>
        <taxon>Discoba</taxon>
        <taxon>Heterolobosea</taxon>
        <taxon>Tetramitia</taxon>
        <taxon>Eutetramitia</taxon>
        <taxon>Acrasidae</taxon>
        <taxon>Acrasis</taxon>
    </lineage>
</organism>
<comment type="caution">
    <text evidence="3">The sequence shown here is derived from an EMBL/GenBank/DDBJ whole genome shotgun (WGS) entry which is preliminary data.</text>
</comment>
<dbReference type="SUPFAM" id="SSF88713">
    <property type="entry name" value="Glycoside hydrolase/deacetylase"/>
    <property type="match status" value="1"/>
</dbReference>
<protein>
    <submittedName>
        <fullName evidence="3">Peptidoglycan-N-acetylglucosamine deacetylase</fullName>
    </submittedName>
</protein>
<dbReference type="Proteomes" id="UP001431209">
    <property type="component" value="Unassembled WGS sequence"/>
</dbReference>
<gene>
    <name evidence="3" type="ORF">AKO1_000998</name>
</gene>
<reference evidence="3 4" key="1">
    <citation type="submission" date="2024-03" db="EMBL/GenBank/DDBJ databases">
        <title>The Acrasis kona genome and developmental transcriptomes reveal deep origins of eukaryotic multicellular pathways.</title>
        <authorList>
            <person name="Sheikh S."/>
            <person name="Fu C.-J."/>
            <person name="Brown M.W."/>
            <person name="Baldauf S.L."/>
        </authorList>
    </citation>
    <scope>NUCLEOTIDE SEQUENCE [LARGE SCALE GENOMIC DNA]</scope>
    <source>
        <strain evidence="3 4">ATCC MYA-3509</strain>
    </source>
</reference>